<dbReference type="Pfam" id="PF01363">
    <property type="entry name" value="FYVE"/>
    <property type="match status" value="1"/>
</dbReference>
<organism evidence="8 9">
    <name type="scientific">Aphanomyces euteiches</name>
    <dbReference type="NCBI Taxonomy" id="100861"/>
    <lineage>
        <taxon>Eukaryota</taxon>
        <taxon>Sar</taxon>
        <taxon>Stramenopiles</taxon>
        <taxon>Oomycota</taxon>
        <taxon>Saprolegniomycetes</taxon>
        <taxon>Saprolegniales</taxon>
        <taxon>Verrucalvaceae</taxon>
        <taxon>Aphanomyces</taxon>
    </lineage>
</organism>
<evidence type="ECO:0000256" key="3">
    <source>
        <dbReference type="ARBA" id="ARBA00022833"/>
    </source>
</evidence>
<proteinExistence type="predicted"/>
<sequence>MSSKTATPSFLHCPPLSRDEKQRFKEQGVAAAHELAENAQLTGGPIKWELDSNEHDLKIYVGKVAGTKYSSFNATPFMSTIRIVGTMTEVFDLFRSQTTEEAKEYCRRFGNVLEDAVNLYSIFPATPETPHEMVGISWRVIRPPVDKLITRRDSCLLDVHHAFEFNGKQVWVRCLKSVVLACCPEMPDYLRMTHQCTGHVFSESDKPGHIDVSYIIHADAGGNVSDYAQWMVDMAWRKGCRNLTKINRFLRENRLSKTPFLKPEETKPTNLATTCHLCLHRFGPFSKKTNCLKCGQVFCRRCIQLWDVKNRGFDAQAHVCARCALGKPSNDKANERWHNSSRSLTERSRPSSGGSQSSTSPRSLDSFDLALETSVWRGIKE</sequence>
<feature type="compositionally biased region" description="Basic and acidic residues" evidence="5">
    <location>
        <begin position="331"/>
        <end position="349"/>
    </location>
</feature>
<keyword evidence="2 4" id="KW-0863">Zinc-finger</keyword>
<dbReference type="EMBL" id="VJMJ01000114">
    <property type="protein sequence ID" value="KAF0734421.1"/>
    <property type="molecule type" value="Genomic_DNA"/>
</dbReference>
<dbReference type="Gene3D" id="3.30.530.20">
    <property type="match status" value="1"/>
</dbReference>
<evidence type="ECO:0000256" key="4">
    <source>
        <dbReference type="PROSITE-ProRule" id="PRU00175"/>
    </source>
</evidence>
<dbReference type="InterPro" id="IPR001841">
    <property type="entry name" value="Znf_RING"/>
</dbReference>
<keyword evidence="1" id="KW-0479">Metal-binding</keyword>
<dbReference type="PANTHER" id="PTHR13510">
    <property type="entry name" value="FYVE-FINGER-CONTAINING RAB5 EFFECTOR PROTEIN RABENOSYN-5-RELATED"/>
    <property type="match status" value="1"/>
</dbReference>
<feature type="region of interest" description="Disordered" evidence="5">
    <location>
        <begin position="331"/>
        <end position="366"/>
    </location>
</feature>
<keyword evidence="3" id="KW-0862">Zinc</keyword>
<feature type="domain" description="RING-type" evidence="6">
    <location>
        <begin position="275"/>
        <end position="323"/>
    </location>
</feature>
<dbReference type="PANTHER" id="PTHR13510:SF44">
    <property type="entry name" value="RABENOSYN-5"/>
    <property type="match status" value="1"/>
</dbReference>
<dbReference type="CDD" id="cd00065">
    <property type="entry name" value="FYVE_like_SF"/>
    <property type="match status" value="1"/>
</dbReference>
<dbReference type="PROSITE" id="PS50089">
    <property type="entry name" value="ZF_RING_2"/>
    <property type="match status" value="1"/>
</dbReference>
<evidence type="ECO:0000256" key="1">
    <source>
        <dbReference type="ARBA" id="ARBA00022723"/>
    </source>
</evidence>
<dbReference type="AlphaFoldDB" id="A0A6G0X3P6"/>
<evidence type="ECO:0000313" key="8">
    <source>
        <dbReference type="EMBL" id="KAF0734421.1"/>
    </source>
</evidence>
<evidence type="ECO:0000259" key="7">
    <source>
        <dbReference type="PROSITE" id="PS50178"/>
    </source>
</evidence>
<accession>A0A6G0X3P6</accession>
<dbReference type="VEuPathDB" id="FungiDB:AeMF1_020573"/>
<evidence type="ECO:0000313" key="9">
    <source>
        <dbReference type="Proteomes" id="UP000481153"/>
    </source>
</evidence>
<dbReference type="InterPro" id="IPR017455">
    <property type="entry name" value="Znf_FYVE-rel"/>
</dbReference>
<dbReference type="Proteomes" id="UP000481153">
    <property type="component" value="Unassembled WGS sequence"/>
</dbReference>
<evidence type="ECO:0000259" key="6">
    <source>
        <dbReference type="PROSITE" id="PS50089"/>
    </source>
</evidence>
<evidence type="ECO:0000256" key="5">
    <source>
        <dbReference type="SAM" id="MobiDB-lite"/>
    </source>
</evidence>
<dbReference type="SMART" id="SM00064">
    <property type="entry name" value="FYVE"/>
    <property type="match status" value="1"/>
</dbReference>
<dbReference type="InterPro" id="IPR013083">
    <property type="entry name" value="Znf_RING/FYVE/PHD"/>
</dbReference>
<name>A0A6G0X3P6_9STRA</name>
<feature type="compositionally biased region" description="Low complexity" evidence="5">
    <location>
        <begin position="350"/>
        <end position="363"/>
    </location>
</feature>
<comment type="caution">
    <text evidence="8">The sequence shown here is derived from an EMBL/GenBank/DDBJ whole genome shotgun (WGS) entry which is preliminary data.</text>
</comment>
<reference evidence="8 9" key="1">
    <citation type="submission" date="2019-07" db="EMBL/GenBank/DDBJ databases">
        <title>Genomics analysis of Aphanomyces spp. identifies a new class of oomycete effector associated with host adaptation.</title>
        <authorList>
            <person name="Gaulin E."/>
        </authorList>
    </citation>
    <scope>NUCLEOTIDE SEQUENCE [LARGE SCALE GENOMIC DNA]</scope>
    <source>
        <strain evidence="8 9">ATCC 201684</strain>
    </source>
</reference>
<gene>
    <name evidence="8" type="ORF">Ae201684_008881</name>
</gene>
<evidence type="ECO:0008006" key="10">
    <source>
        <dbReference type="Google" id="ProtNLM"/>
    </source>
</evidence>
<dbReference type="InterPro" id="IPR052727">
    <property type="entry name" value="Rab4/Rab5_effector"/>
</dbReference>
<dbReference type="GO" id="GO:0008270">
    <property type="term" value="F:zinc ion binding"/>
    <property type="evidence" value="ECO:0007669"/>
    <property type="project" value="UniProtKB-KW"/>
</dbReference>
<protein>
    <recommendedName>
        <fullName evidence="10">FYVE-type domain-containing protein</fullName>
    </recommendedName>
</protein>
<dbReference type="Gene3D" id="3.30.40.10">
    <property type="entry name" value="Zinc/RING finger domain, C3HC4 (zinc finger)"/>
    <property type="match status" value="1"/>
</dbReference>
<dbReference type="InterPro" id="IPR000306">
    <property type="entry name" value="Znf_FYVE"/>
</dbReference>
<dbReference type="SUPFAM" id="SSF57903">
    <property type="entry name" value="FYVE/PHD zinc finger"/>
    <property type="match status" value="1"/>
</dbReference>
<dbReference type="PROSITE" id="PS50178">
    <property type="entry name" value="ZF_FYVE"/>
    <property type="match status" value="1"/>
</dbReference>
<dbReference type="InterPro" id="IPR011011">
    <property type="entry name" value="Znf_FYVE_PHD"/>
</dbReference>
<dbReference type="SUPFAM" id="SSF55961">
    <property type="entry name" value="Bet v1-like"/>
    <property type="match status" value="1"/>
</dbReference>
<keyword evidence="9" id="KW-1185">Reference proteome</keyword>
<evidence type="ECO:0000256" key="2">
    <source>
        <dbReference type="ARBA" id="ARBA00022771"/>
    </source>
</evidence>
<feature type="domain" description="FYVE-type" evidence="7">
    <location>
        <begin position="269"/>
        <end position="323"/>
    </location>
</feature>
<dbReference type="InterPro" id="IPR023393">
    <property type="entry name" value="START-like_dom_sf"/>
</dbReference>